<dbReference type="Proteomes" id="UP000281553">
    <property type="component" value="Unassembled WGS sequence"/>
</dbReference>
<reference evidence="2 3" key="1">
    <citation type="submission" date="2018-11" db="EMBL/GenBank/DDBJ databases">
        <authorList>
            <consortium name="Pathogen Informatics"/>
        </authorList>
    </citation>
    <scope>NUCLEOTIDE SEQUENCE [LARGE SCALE GENOMIC DNA]</scope>
</reference>
<feature type="compositionally biased region" description="Basic and acidic residues" evidence="1">
    <location>
        <begin position="50"/>
        <end position="61"/>
    </location>
</feature>
<evidence type="ECO:0000256" key="1">
    <source>
        <dbReference type="SAM" id="MobiDB-lite"/>
    </source>
</evidence>
<feature type="non-terminal residue" evidence="2">
    <location>
        <position position="117"/>
    </location>
</feature>
<evidence type="ECO:0000313" key="2">
    <source>
        <dbReference type="EMBL" id="VDN15876.1"/>
    </source>
</evidence>
<proteinExistence type="predicted"/>
<accession>A0A3P7PCW3</accession>
<sequence>MSIMHLQGKGFVDVSLPNQAVSPNAEAKFGGLLEWARPASDCPATAPVQEAREKTDDDIDTSGHDTARTLLLIFSPVVLTFLVNKKDTPFAIPVDFDAYGQPLKSPSAWKGYCVDLL</sequence>
<dbReference type="AlphaFoldDB" id="A0A3P7PCW3"/>
<keyword evidence="3" id="KW-1185">Reference proteome</keyword>
<organism evidence="2 3">
    <name type="scientific">Dibothriocephalus latus</name>
    <name type="common">Fish tapeworm</name>
    <name type="synonym">Diphyllobothrium latum</name>
    <dbReference type="NCBI Taxonomy" id="60516"/>
    <lineage>
        <taxon>Eukaryota</taxon>
        <taxon>Metazoa</taxon>
        <taxon>Spiralia</taxon>
        <taxon>Lophotrochozoa</taxon>
        <taxon>Platyhelminthes</taxon>
        <taxon>Cestoda</taxon>
        <taxon>Eucestoda</taxon>
        <taxon>Diphyllobothriidea</taxon>
        <taxon>Diphyllobothriidae</taxon>
        <taxon>Dibothriocephalus</taxon>
    </lineage>
</organism>
<evidence type="ECO:0000313" key="3">
    <source>
        <dbReference type="Proteomes" id="UP000281553"/>
    </source>
</evidence>
<gene>
    <name evidence="2" type="ORF">DILT_LOCUS11707</name>
</gene>
<protein>
    <submittedName>
        <fullName evidence="2">Uncharacterized protein</fullName>
    </submittedName>
</protein>
<name>A0A3P7PCW3_DIBLA</name>
<feature type="region of interest" description="Disordered" evidence="1">
    <location>
        <begin position="41"/>
        <end position="61"/>
    </location>
</feature>
<dbReference type="EMBL" id="UYRU01063933">
    <property type="protein sequence ID" value="VDN15876.1"/>
    <property type="molecule type" value="Genomic_DNA"/>
</dbReference>